<dbReference type="RefSeq" id="WP_386709284.1">
    <property type="nucleotide sequence ID" value="NZ_JBHRYF010000008.1"/>
</dbReference>
<evidence type="ECO:0000313" key="1">
    <source>
        <dbReference type="EMBL" id="MFC3660218.1"/>
    </source>
</evidence>
<keyword evidence="2" id="KW-1185">Reference proteome</keyword>
<evidence type="ECO:0000313" key="2">
    <source>
        <dbReference type="Proteomes" id="UP001595724"/>
    </source>
</evidence>
<organism evidence="1 2">
    <name type="scientific">Luteimonas notoginsengisoli</name>
    <dbReference type="NCBI Taxonomy" id="1578200"/>
    <lineage>
        <taxon>Bacteria</taxon>
        <taxon>Pseudomonadati</taxon>
        <taxon>Pseudomonadota</taxon>
        <taxon>Gammaproteobacteria</taxon>
        <taxon>Lysobacterales</taxon>
        <taxon>Lysobacteraceae</taxon>
        <taxon>Luteimonas</taxon>
    </lineage>
</organism>
<dbReference type="Proteomes" id="UP001595724">
    <property type="component" value="Unassembled WGS sequence"/>
</dbReference>
<sequence>MVAKKKRAIARPRRRRRSKGEPYLVLIEHRVRFRTDSPVSVEAVIASLRGMDRIVKTQLPKAIESVTGARVKQAELQVSGLEDGSFIEDLKIKLLFKTKEDYEQCVDKVADTIKTTWEGGTPMLKVAIGVLIGALLIGSLNLLPSEAPSGSLSTIQGDNNAVIVIGAEAYQTSPKDFQKAIDVAISKTSQKRAVQAALDATAPAREQGAAVEFEGESGAVQVLSKEGAASLPKNVDVPDTSEDATYAKVKLKLRASDYDSAVKGWAGTIPGVVDNRTRVIFANDLEAGKAAFKPEIDADVVVTYTSPLHQRAILILVERVH</sequence>
<name>A0ABV7UU35_9GAMM</name>
<proteinExistence type="predicted"/>
<dbReference type="EMBL" id="JBHRYF010000008">
    <property type="protein sequence ID" value="MFC3660218.1"/>
    <property type="molecule type" value="Genomic_DNA"/>
</dbReference>
<gene>
    <name evidence="1" type="ORF">ACFOM9_09090</name>
</gene>
<comment type="caution">
    <text evidence="1">The sequence shown here is derived from an EMBL/GenBank/DDBJ whole genome shotgun (WGS) entry which is preliminary data.</text>
</comment>
<reference evidence="2" key="1">
    <citation type="journal article" date="2019" name="Int. J. Syst. Evol. Microbiol.">
        <title>The Global Catalogue of Microorganisms (GCM) 10K type strain sequencing project: providing services to taxonomists for standard genome sequencing and annotation.</title>
        <authorList>
            <consortium name="The Broad Institute Genomics Platform"/>
            <consortium name="The Broad Institute Genome Sequencing Center for Infectious Disease"/>
            <person name="Wu L."/>
            <person name="Ma J."/>
        </authorList>
    </citation>
    <scope>NUCLEOTIDE SEQUENCE [LARGE SCALE GENOMIC DNA]</scope>
    <source>
        <strain evidence="2">KCTC 42211</strain>
    </source>
</reference>
<protein>
    <submittedName>
        <fullName evidence="1">Uncharacterized protein</fullName>
    </submittedName>
</protein>
<accession>A0ABV7UU35</accession>